<dbReference type="InterPro" id="IPR010323">
    <property type="entry name" value="DUF924"/>
</dbReference>
<feature type="compositionally biased region" description="Low complexity" evidence="1">
    <location>
        <begin position="86"/>
        <end position="98"/>
    </location>
</feature>
<comment type="caution">
    <text evidence="2">The sequence shown here is derived from an EMBL/GenBank/DDBJ whole genome shotgun (WGS) entry which is preliminary data.</text>
</comment>
<evidence type="ECO:0008006" key="4">
    <source>
        <dbReference type="Google" id="ProtNLM"/>
    </source>
</evidence>
<protein>
    <recommendedName>
        <fullName evidence="4">DUF924 domain-containing protein</fullName>
    </recommendedName>
</protein>
<dbReference type="EMBL" id="CBTK010000261">
    <property type="protein sequence ID" value="CDH46452.1"/>
    <property type="molecule type" value="Genomic_DNA"/>
</dbReference>
<dbReference type="Pfam" id="PF06041">
    <property type="entry name" value="DUF924"/>
    <property type="match status" value="1"/>
</dbReference>
<organism evidence="2 3">
    <name type="scientific">Candidatus Contendobacter odensis Run_B_J11</name>
    <dbReference type="NCBI Taxonomy" id="1400861"/>
    <lineage>
        <taxon>Bacteria</taxon>
        <taxon>Pseudomonadati</taxon>
        <taxon>Pseudomonadota</taxon>
        <taxon>Gammaproteobacteria</taxon>
        <taxon>Candidatus Competibacteraceae</taxon>
        <taxon>Candidatus Contendibacter</taxon>
    </lineage>
</organism>
<proteinExistence type="predicted"/>
<evidence type="ECO:0000313" key="2">
    <source>
        <dbReference type="EMBL" id="CDH46452.1"/>
    </source>
</evidence>
<dbReference type="Gene3D" id="1.20.58.320">
    <property type="entry name" value="TPR-like"/>
    <property type="match status" value="1"/>
</dbReference>
<name>A0A7U7GDP9_9GAMM</name>
<dbReference type="SUPFAM" id="SSF48452">
    <property type="entry name" value="TPR-like"/>
    <property type="match status" value="1"/>
</dbReference>
<dbReference type="InterPro" id="IPR011990">
    <property type="entry name" value="TPR-like_helical_dom_sf"/>
</dbReference>
<evidence type="ECO:0000256" key="1">
    <source>
        <dbReference type="SAM" id="MobiDB-lite"/>
    </source>
</evidence>
<feature type="region of interest" description="Disordered" evidence="1">
    <location>
        <begin position="80"/>
        <end position="107"/>
    </location>
</feature>
<keyword evidence="3" id="KW-1185">Reference proteome</keyword>
<dbReference type="Proteomes" id="UP000019184">
    <property type="component" value="Unassembled WGS sequence"/>
</dbReference>
<gene>
    <name evidence="2" type="ORF">BN874_460073</name>
</gene>
<accession>A0A7U7GDP9</accession>
<sequence>MQMQKTLLDFWFGPLTGPEAFNRDRYDLWFQNGRAYDQIIRERFGKGWRQAVAGELDGWAETAQGRLALILLLDQVPRHPHSPRYSGSVRAGSSSTSTDPGGHGARP</sequence>
<evidence type="ECO:0000313" key="3">
    <source>
        <dbReference type="Proteomes" id="UP000019184"/>
    </source>
</evidence>
<dbReference type="AlphaFoldDB" id="A0A7U7GDP9"/>
<reference evidence="2 3" key="1">
    <citation type="journal article" date="2014" name="ISME J.">
        <title>Candidatus Competibacter-lineage genomes retrieved from metagenomes reveal functional metabolic diversity.</title>
        <authorList>
            <person name="McIlroy S.J."/>
            <person name="Albertsen M."/>
            <person name="Andresen E.K."/>
            <person name="Saunders A.M."/>
            <person name="Kristiansen R."/>
            <person name="Stokholm-Bjerregaard M."/>
            <person name="Nielsen K.L."/>
            <person name="Nielsen P.H."/>
        </authorList>
    </citation>
    <scope>NUCLEOTIDE SEQUENCE [LARGE SCALE GENOMIC DNA]</scope>
    <source>
        <strain evidence="2 3">Run_B_J11</strain>
    </source>
</reference>